<dbReference type="AlphaFoldDB" id="A0A9U5CJH3"/>
<protein>
    <submittedName>
        <fullName evidence="2">Uncharacterized protein</fullName>
    </submittedName>
</protein>
<reference evidence="2" key="1">
    <citation type="submission" date="2025-08" db="UniProtKB">
        <authorList>
            <consortium name="RefSeq"/>
        </authorList>
    </citation>
    <scope>IDENTIFICATION</scope>
</reference>
<organism evidence="1 2">
    <name type="scientific">Derxia gummosa DSM 723</name>
    <dbReference type="NCBI Taxonomy" id="1121388"/>
    <lineage>
        <taxon>Bacteria</taxon>
        <taxon>Pseudomonadati</taxon>
        <taxon>Pseudomonadota</taxon>
        <taxon>Betaproteobacteria</taxon>
        <taxon>Burkholderiales</taxon>
        <taxon>Alcaligenaceae</taxon>
        <taxon>Derxia</taxon>
    </lineage>
</organism>
<dbReference type="Proteomes" id="UP000675920">
    <property type="component" value="Unplaced"/>
</dbReference>
<evidence type="ECO:0000313" key="2">
    <source>
        <dbReference type="RefSeq" id="WP_169732521.1"/>
    </source>
</evidence>
<dbReference type="RefSeq" id="WP_169732521.1">
    <property type="nucleotide sequence ID" value="NZ_AXWS01000013.1"/>
</dbReference>
<sequence length="58" mass="6331">MDRIKDFQHVRHVGARAVSLRDSATGRMPNAASGRCADFVKFVADANGLTAGRDVCRR</sequence>
<keyword evidence="1" id="KW-1185">Reference proteome</keyword>
<accession>A0A9U5CJH3</accession>
<name>A0A9U5CJH3_9BURK</name>
<evidence type="ECO:0000313" key="1">
    <source>
        <dbReference type="Proteomes" id="UP000675920"/>
    </source>
</evidence>
<proteinExistence type="predicted"/>